<feature type="transmembrane region" description="Helical" evidence="12">
    <location>
        <begin position="546"/>
        <end position="565"/>
    </location>
</feature>
<evidence type="ECO:0000256" key="2">
    <source>
        <dbReference type="ARBA" id="ARBA00006434"/>
    </source>
</evidence>
<feature type="transmembrane region" description="Helical" evidence="12">
    <location>
        <begin position="396"/>
        <end position="416"/>
    </location>
</feature>
<keyword evidence="7" id="KW-0915">Sodium</keyword>
<comment type="similarity">
    <text evidence="2 11">Belongs to the sodium:solute symporter (SSF) (TC 2.A.21) family.</text>
</comment>
<dbReference type="InterPro" id="IPR001734">
    <property type="entry name" value="Na/solute_symporter"/>
</dbReference>
<dbReference type="Proteomes" id="UP001290861">
    <property type="component" value="Unassembled WGS sequence"/>
</dbReference>
<comment type="subcellular location">
    <subcellularLocation>
        <location evidence="1">Cell membrane</location>
        <topology evidence="1">Multi-pass membrane protein</topology>
    </subcellularLocation>
</comment>
<feature type="transmembrane region" description="Helical" evidence="12">
    <location>
        <begin position="235"/>
        <end position="252"/>
    </location>
</feature>
<keyword evidence="8" id="KW-0406">Ion transport</keyword>
<feature type="transmembrane region" description="Helical" evidence="12">
    <location>
        <begin position="71"/>
        <end position="95"/>
    </location>
</feature>
<keyword evidence="3" id="KW-0813">Transport</keyword>
<evidence type="ECO:0000256" key="8">
    <source>
        <dbReference type="ARBA" id="ARBA00023065"/>
    </source>
</evidence>
<evidence type="ECO:0000256" key="7">
    <source>
        <dbReference type="ARBA" id="ARBA00023053"/>
    </source>
</evidence>
<reference evidence="13 14" key="1">
    <citation type="journal article" date="2024" name="Appl. Environ. Microbiol.">
        <title>Pontiella agarivorans sp. nov., a novel marine anaerobic bacterium capable of degrading macroalgal polysaccharides and fixing nitrogen.</title>
        <authorList>
            <person name="Liu N."/>
            <person name="Kivenson V."/>
            <person name="Peng X."/>
            <person name="Cui Z."/>
            <person name="Lankiewicz T.S."/>
            <person name="Gosselin K.M."/>
            <person name="English C.J."/>
            <person name="Blair E.M."/>
            <person name="O'Malley M.A."/>
            <person name="Valentine D.L."/>
        </authorList>
    </citation>
    <scope>NUCLEOTIDE SEQUENCE [LARGE SCALE GENOMIC DNA]</scope>
    <source>
        <strain evidence="13 14">NLcol2</strain>
    </source>
</reference>
<evidence type="ECO:0000256" key="3">
    <source>
        <dbReference type="ARBA" id="ARBA00022448"/>
    </source>
</evidence>
<dbReference type="EMBL" id="JARVCO010000012">
    <property type="protein sequence ID" value="MDZ8120463.1"/>
    <property type="molecule type" value="Genomic_DNA"/>
</dbReference>
<dbReference type="InterPro" id="IPR051163">
    <property type="entry name" value="Sodium:Solute_Symporter_SSF"/>
</dbReference>
<evidence type="ECO:0000256" key="11">
    <source>
        <dbReference type="RuleBase" id="RU362091"/>
    </source>
</evidence>
<evidence type="ECO:0000313" key="14">
    <source>
        <dbReference type="Proteomes" id="UP001290861"/>
    </source>
</evidence>
<feature type="transmembrane region" description="Helical" evidence="12">
    <location>
        <begin position="468"/>
        <end position="488"/>
    </location>
</feature>
<feature type="transmembrane region" description="Helical" evidence="12">
    <location>
        <begin position="44"/>
        <end position="65"/>
    </location>
</feature>
<feature type="transmembrane region" description="Helical" evidence="12">
    <location>
        <begin position="521"/>
        <end position="540"/>
    </location>
</feature>
<evidence type="ECO:0000256" key="12">
    <source>
        <dbReference type="SAM" id="Phobius"/>
    </source>
</evidence>
<dbReference type="Pfam" id="PF00474">
    <property type="entry name" value="SSF"/>
    <property type="match status" value="1"/>
</dbReference>
<evidence type="ECO:0000256" key="9">
    <source>
        <dbReference type="ARBA" id="ARBA00023136"/>
    </source>
</evidence>
<dbReference type="InterPro" id="IPR038377">
    <property type="entry name" value="Na/Glc_symporter_sf"/>
</dbReference>
<proteinExistence type="inferred from homology"/>
<feature type="transmembrane region" description="Helical" evidence="12">
    <location>
        <begin position="425"/>
        <end position="448"/>
    </location>
</feature>
<feature type="transmembrane region" description="Helical" evidence="12">
    <location>
        <begin position="6"/>
        <end position="24"/>
    </location>
</feature>
<name>A0ABU5N1Z4_9BACT</name>
<evidence type="ECO:0000256" key="4">
    <source>
        <dbReference type="ARBA" id="ARBA00022475"/>
    </source>
</evidence>
<dbReference type="PANTHER" id="PTHR42985">
    <property type="entry name" value="SODIUM-COUPLED MONOCARBOXYLATE TRANSPORTER"/>
    <property type="match status" value="1"/>
</dbReference>
<organism evidence="13 14">
    <name type="scientific">Pontiella agarivorans</name>
    <dbReference type="NCBI Taxonomy" id="3038953"/>
    <lineage>
        <taxon>Bacteria</taxon>
        <taxon>Pseudomonadati</taxon>
        <taxon>Kiritimatiellota</taxon>
        <taxon>Kiritimatiellia</taxon>
        <taxon>Kiritimatiellales</taxon>
        <taxon>Pontiellaceae</taxon>
        <taxon>Pontiella</taxon>
    </lineage>
</organism>
<feature type="transmembrane region" description="Helical" evidence="12">
    <location>
        <begin position="273"/>
        <end position="295"/>
    </location>
</feature>
<dbReference type="PROSITE" id="PS50283">
    <property type="entry name" value="NA_SOLUT_SYMP_3"/>
    <property type="match status" value="1"/>
</dbReference>
<evidence type="ECO:0000256" key="10">
    <source>
        <dbReference type="ARBA" id="ARBA00023201"/>
    </source>
</evidence>
<gene>
    <name evidence="13" type="ORF">P9H32_17690</name>
</gene>
<feature type="transmembrane region" description="Helical" evidence="12">
    <location>
        <begin position="371"/>
        <end position="390"/>
    </location>
</feature>
<feature type="transmembrane region" description="Helical" evidence="12">
    <location>
        <begin position="116"/>
        <end position="139"/>
    </location>
</feature>
<evidence type="ECO:0000256" key="5">
    <source>
        <dbReference type="ARBA" id="ARBA00022692"/>
    </source>
</evidence>
<evidence type="ECO:0000313" key="13">
    <source>
        <dbReference type="EMBL" id="MDZ8120463.1"/>
    </source>
</evidence>
<keyword evidence="5 12" id="KW-0812">Transmembrane</keyword>
<keyword evidence="14" id="KW-1185">Reference proteome</keyword>
<protein>
    <recommendedName>
        <fullName evidence="15">Na+:solute symporter</fullName>
    </recommendedName>
</protein>
<accession>A0ABU5N1Z4</accession>
<evidence type="ECO:0000256" key="6">
    <source>
        <dbReference type="ARBA" id="ARBA00022989"/>
    </source>
</evidence>
<feature type="transmembrane region" description="Helical" evidence="12">
    <location>
        <begin position="195"/>
        <end position="215"/>
    </location>
</feature>
<feature type="transmembrane region" description="Helical" evidence="12">
    <location>
        <begin position="166"/>
        <end position="188"/>
    </location>
</feature>
<keyword evidence="9 12" id="KW-0472">Membrane</keyword>
<comment type="caution">
    <text evidence="13">The sequence shown here is derived from an EMBL/GenBank/DDBJ whole genome shotgun (WGS) entry which is preliminary data.</text>
</comment>
<keyword evidence="10" id="KW-0739">Sodium transport</keyword>
<dbReference type="PANTHER" id="PTHR42985:SF40">
    <property type="entry name" value="LD47995P-RELATED"/>
    <property type="match status" value="1"/>
</dbReference>
<evidence type="ECO:0008006" key="15">
    <source>
        <dbReference type="Google" id="ProtNLM"/>
    </source>
</evidence>
<keyword evidence="6 12" id="KW-1133">Transmembrane helix</keyword>
<sequence length="574" mass="62221">MSLIDYIVIVLYILGIVGSGMVFAGKMKNSKDMFAAGGQSPWWVSGLSGFMTMFSAGTFVVWGGIAYKFGFVAVAISMCYGISALLVGWFLAGYWRKLGVNSAAEFLQLRFGGSIVQFYTWFQGIIGIFGMGGAVYALAKIVCALMPLPEGHILADPATGQLSVPFTSVTICVMVILITFSGGLWAVLMTDVLQFVILTVSVIFVVPLILGKAGGWGAFIDAAPEGFTSPVASDFTWWFLVGWVVIHFFKIGGEWAFVQRYTCVPSAKDAKKAAYIFGVMYLVSPIFWMMPPLVFRILNPSVDQEQAYILACQYVLPAGMMGLMVAAMASATASMATTQLNVFAGAFTTEVYQRLINKSATDKQLVTTGRVFTVVLGMLVIAGALLIPRYGYTRFILDLTTLLTGPLVLPTIWGLFSKKIGMKAVWATTLIGFAAAALVKFGVANGGFLTGVGFLQPLIEFVGAHMRISDLMVGILVPFIVLVILELFEKHEHPGWERVMKSKADFHEVPTQKSSNMPAKMVVVTLAVIGIMMSALALFNRAEGKVLFTFSLVLFGISGLVFFLIRRTESSATI</sequence>
<dbReference type="Gene3D" id="1.20.1730.10">
    <property type="entry name" value="Sodium/glucose cotransporter"/>
    <property type="match status" value="1"/>
</dbReference>
<keyword evidence="4" id="KW-1003">Cell membrane</keyword>
<evidence type="ECO:0000256" key="1">
    <source>
        <dbReference type="ARBA" id="ARBA00004651"/>
    </source>
</evidence>
<dbReference type="RefSeq" id="WP_322610237.1">
    <property type="nucleotide sequence ID" value="NZ_JARVCO010000012.1"/>
</dbReference>